<dbReference type="RefSeq" id="WP_203194343.1">
    <property type="nucleotide sequence ID" value="NZ_CP063362.1"/>
</dbReference>
<feature type="compositionally biased region" description="Pro residues" evidence="1">
    <location>
        <begin position="157"/>
        <end position="171"/>
    </location>
</feature>
<gene>
    <name evidence="2" type="ORF">EZH22_03200</name>
</gene>
<dbReference type="KEGG" id="xdi:EZH22_03200"/>
<feature type="compositionally biased region" description="Low complexity" evidence="1">
    <location>
        <begin position="129"/>
        <end position="139"/>
    </location>
</feature>
<evidence type="ECO:0000313" key="3">
    <source>
        <dbReference type="Proteomes" id="UP000596427"/>
    </source>
</evidence>
<keyword evidence="3" id="KW-1185">Reference proteome</keyword>
<evidence type="ECO:0000313" key="2">
    <source>
        <dbReference type="EMBL" id="QRG07427.1"/>
    </source>
</evidence>
<reference evidence="2 3" key="1">
    <citation type="submission" date="2020-10" db="EMBL/GenBank/DDBJ databases">
        <title>Degradation of 1,4-Dioxane by Xanthobacter sp. YN2, via a Novel Group-2 Soluble Di-Iron Monooxygenase.</title>
        <authorList>
            <person name="Ma F."/>
            <person name="Wang Y."/>
            <person name="Yang J."/>
            <person name="Guo H."/>
            <person name="Su D."/>
            <person name="Yu L."/>
        </authorList>
    </citation>
    <scope>NUCLEOTIDE SEQUENCE [LARGE SCALE GENOMIC DNA]</scope>
    <source>
        <strain evidence="2 3">YN2</strain>
    </source>
</reference>
<feature type="compositionally biased region" description="Low complexity" evidence="1">
    <location>
        <begin position="269"/>
        <end position="286"/>
    </location>
</feature>
<feature type="region of interest" description="Disordered" evidence="1">
    <location>
        <begin position="127"/>
        <end position="176"/>
    </location>
</feature>
<dbReference type="EMBL" id="CP063362">
    <property type="protein sequence ID" value="QRG07427.1"/>
    <property type="molecule type" value="Genomic_DNA"/>
</dbReference>
<organism evidence="2 3">
    <name type="scientific">Xanthobacter dioxanivorans</name>
    <dbReference type="NCBI Taxonomy" id="2528964"/>
    <lineage>
        <taxon>Bacteria</taxon>
        <taxon>Pseudomonadati</taxon>
        <taxon>Pseudomonadota</taxon>
        <taxon>Alphaproteobacteria</taxon>
        <taxon>Hyphomicrobiales</taxon>
        <taxon>Xanthobacteraceae</taxon>
        <taxon>Xanthobacter</taxon>
    </lineage>
</organism>
<name>A0A974PPL1_9HYPH</name>
<evidence type="ECO:0000256" key="1">
    <source>
        <dbReference type="SAM" id="MobiDB-lite"/>
    </source>
</evidence>
<dbReference type="AlphaFoldDB" id="A0A974PPL1"/>
<protein>
    <submittedName>
        <fullName evidence="2">Uncharacterized protein</fullName>
    </submittedName>
</protein>
<dbReference type="Proteomes" id="UP000596427">
    <property type="component" value="Chromosome"/>
</dbReference>
<proteinExistence type="predicted"/>
<sequence>MSPLPARPFRLASPALFLGVALLPAALLPIGASVPAAAQVMIYEGPYGAPPAYGYEVPARVPRYPILPPREVMNIVRGMGYWQVSLPRLAGGTYVLTAVDEEGPAVLRVNAATGRVVSARTLNGAQTIAVPGAPRRSAAPPAPPRNAAPPVARLAPSPQPSAAPLPPPRPPEASMAALTPAPAAPAAPGAVAPAAPAAVAPGATPPAQQSTGQVPPASAVPPPAPIQAPAQPPAAPSGASAEAPSPGAAGKAPDAPAGVSQAGQGPRKAGVGTAASGSASAGTASVLSKPKGAN</sequence>
<feature type="region of interest" description="Disordered" evidence="1">
    <location>
        <begin position="196"/>
        <end position="294"/>
    </location>
</feature>
<feature type="compositionally biased region" description="Low complexity" evidence="1">
    <location>
        <begin position="196"/>
        <end position="207"/>
    </location>
</feature>
<accession>A0A974PPL1</accession>
<feature type="compositionally biased region" description="Low complexity" evidence="1">
    <location>
        <begin position="236"/>
        <end position="258"/>
    </location>
</feature>
<feature type="compositionally biased region" description="Pro residues" evidence="1">
    <location>
        <begin position="218"/>
        <end position="235"/>
    </location>
</feature>